<dbReference type="GO" id="GO:0007015">
    <property type="term" value="P:actin filament organization"/>
    <property type="evidence" value="ECO:0007669"/>
    <property type="project" value="EnsemblFungi"/>
</dbReference>
<evidence type="ECO:0000256" key="2">
    <source>
        <dbReference type="ARBA" id="ARBA00022553"/>
    </source>
</evidence>
<evidence type="ECO:0000256" key="7">
    <source>
        <dbReference type="ARBA" id="ARBA00038035"/>
    </source>
</evidence>
<dbReference type="InterPro" id="IPR000719">
    <property type="entry name" value="Prot_kinase_dom"/>
</dbReference>
<dbReference type="Gene3D" id="1.10.510.10">
    <property type="entry name" value="Transferase(Phosphotransferase) domain 1"/>
    <property type="match status" value="1"/>
</dbReference>
<dbReference type="FunFam" id="3.30.200.20:FF:000341">
    <property type="entry name" value="MAP kinase kinase PBS2"/>
    <property type="match status" value="1"/>
</dbReference>
<dbReference type="PROSITE" id="PS00107">
    <property type="entry name" value="PROTEIN_KINASE_ATP"/>
    <property type="match status" value="1"/>
</dbReference>
<dbReference type="AlphaFoldDB" id="A0A261Y4X3"/>
<proteinExistence type="inferred from homology"/>
<feature type="compositionally biased region" description="Pro residues" evidence="10">
    <location>
        <begin position="51"/>
        <end position="62"/>
    </location>
</feature>
<dbReference type="GO" id="GO:0005934">
    <property type="term" value="C:cellular bud tip"/>
    <property type="evidence" value="ECO:0007669"/>
    <property type="project" value="EnsemblFungi"/>
</dbReference>
<dbReference type="InterPro" id="IPR017441">
    <property type="entry name" value="Protein_kinase_ATP_BS"/>
</dbReference>
<keyword evidence="6 9" id="KW-0067">ATP-binding</keyword>
<dbReference type="GO" id="GO:0004596">
    <property type="term" value="F:protein-N-terminal amino-acid acetyltransferase activity"/>
    <property type="evidence" value="ECO:0007669"/>
    <property type="project" value="EnsemblFungi"/>
</dbReference>
<evidence type="ECO:0000256" key="1">
    <source>
        <dbReference type="ARBA" id="ARBA00022527"/>
    </source>
</evidence>
<dbReference type="OrthoDB" id="10252354at2759"/>
<feature type="domain" description="Protein kinase" evidence="11">
    <location>
        <begin position="218"/>
        <end position="474"/>
    </location>
</feature>
<dbReference type="EC" id="2.7.12.2" evidence="8"/>
<dbReference type="GO" id="GO:0016239">
    <property type="term" value="P:positive regulation of macroautophagy"/>
    <property type="evidence" value="ECO:0007669"/>
    <property type="project" value="EnsemblFungi"/>
</dbReference>
<evidence type="ECO:0000256" key="3">
    <source>
        <dbReference type="ARBA" id="ARBA00022679"/>
    </source>
</evidence>
<dbReference type="SUPFAM" id="SSF56112">
    <property type="entry name" value="Protein kinase-like (PK-like)"/>
    <property type="match status" value="1"/>
</dbReference>
<dbReference type="InterPro" id="IPR011009">
    <property type="entry name" value="Kinase-like_dom_sf"/>
</dbReference>
<dbReference type="GO" id="GO:0004708">
    <property type="term" value="F:MAP kinase kinase activity"/>
    <property type="evidence" value="ECO:0007669"/>
    <property type="project" value="UniProtKB-EC"/>
</dbReference>
<keyword evidence="1" id="KW-0723">Serine/threonine-protein kinase</keyword>
<reference evidence="12 13" key="1">
    <citation type="journal article" date="2017" name="Mycologia">
        <title>Bifiguratus adelaidae, gen. et sp. nov., a new member of Mucoromycotina in endophytic and soil-dwelling habitats.</title>
        <authorList>
            <person name="Torres-Cruz T.J."/>
            <person name="Billingsley Tobias T.L."/>
            <person name="Almatruk M."/>
            <person name="Hesse C."/>
            <person name="Kuske C.R."/>
            <person name="Desiro A."/>
            <person name="Benucci G.M."/>
            <person name="Bonito G."/>
            <person name="Stajich J.E."/>
            <person name="Dunlap C."/>
            <person name="Arnold A.E."/>
            <person name="Porras-Alfaro A."/>
        </authorList>
    </citation>
    <scope>NUCLEOTIDE SEQUENCE [LARGE SCALE GENOMIC DNA]</scope>
    <source>
        <strain evidence="12 13">AZ0501</strain>
    </source>
</reference>
<comment type="caution">
    <text evidence="12">The sequence shown here is derived from an EMBL/GenBank/DDBJ whole genome shotgun (WGS) entry which is preliminary data.</text>
</comment>
<feature type="region of interest" description="Disordered" evidence="10">
    <location>
        <begin position="1"/>
        <end position="177"/>
    </location>
</feature>
<dbReference type="PROSITE" id="PS50011">
    <property type="entry name" value="PROTEIN_KINASE_DOM"/>
    <property type="match status" value="1"/>
</dbReference>
<evidence type="ECO:0000256" key="6">
    <source>
        <dbReference type="ARBA" id="ARBA00022840"/>
    </source>
</evidence>
<dbReference type="GO" id="GO:1990315">
    <property type="term" value="C:Mcs4 RR-MAPKKK complex"/>
    <property type="evidence" value="ECO:0007669"/>
    <property type="project" value="EnsemblFungi"/>
</dbReference>
<accession>A0A261Y4X3</accession>
<dbReference type="GO" id="GO:0005634">
    <property type="term" value="C:nucleus"/>
    <property type="evidence" value="ECO:0007669"/>
    <property type="project" value="EnsemblFungi"/>
</dbReference>
<dbReference type="GO" id="GO:0005935">
    <property type="term" value="C:cellular bud neck"/>
    <property type="evidence" value="ECO:0007669"/>
    <property type="project" value="EnsemblFungi"/>
</dbReference>
<dbReference type="GO" id="GO:0004674">
    <property type="term" value="F:protein serine/threonine kinase activity"/>
    <property type="evidence" value="ECO:0007669"/>
    <property type="project" value="UniProtKB-KW"/>
</dbReference>
<evidence type="ECO:0000313" key="12">
    <source>
        <dbReference type="EMBL" id="OZJ05514.1"/>
    </source>
</evidence>
<dbReference type="GO" id="GO:0005078">
    <property type="term" value="F:MAP-kinase scaffold activity"/>
    <property type="evidence" value="ECO:0007669"/>
    <property type="project" value="EnsemblFungi"/>
</dbReference>
<dbReference type="GO" id="GO:0007232">
    <property type="term" value="P:osmosensory signaling pathway via Sho1 osmosensor"/>
    <property type="evidence" value="ECO:0007669"/>
    <property type="project" value="EnsemblFungi"/>
</dbReference>
<dbReference type="GO" id="GO:0071474">
    <property type="term" value="P:cellular hyperosmotic response"/>
    <property type="evidence" value="ECO:0007669"/>
    <property type="project" value="EnsemblFungi"/>
</dbReference>
<dbReference type="GO" id="GO:0005524">
    <property type="term" value="F:ATP binding"/>
    <property type="evidence" value="ECO:0007669"/>
    <property type="project" value="UniProtKB-UniRule"/>
</dbReference>
<dbReference type="GO" id="GO:0038066">
    <property type="term" value="P:p38MAPK cascade"/>
    <property type="evidence" value="ECO:0007669"/>
    <property type="project" value="EnsemblFungi"/>
</dbReference>
<name>A0A261Y4X3_9FUNG</name>
<feature type="compositionally biased region" description="Low complexity" evidence="10">
    <location>
        <begin position="74"/>
        <end position="85"/>
    </location>
</feature>
<evidence type="ECO:0000256" key="9">
    <source>
        <dbReference type="PROSITE-ProRule" id="PRU10141"/>
    </source>
</evidence>
<dbReference type="Pfam" id="PF00069">
    <property type="entry name" value="Pkinase"/>
    <property type="match status" value="1"/>
</dbReference>
<protein>
    <recommendedName>
        <fullName evidence="8">mitogen-activated protein kinase kinase</fullName>
        <ecNumber evidence="8">2.7.12.2</ecNumber>
    </recommendedName>
</protein>
<dbReference type="GO" id="GO:0010971">
    <property type="term" value="P:positive regulation of G2/M transition of mitotic cell cycle"/>
    <property type="evidence" value="ECO:0007669"/>
    <property type="project" value="EnsemblFungi"/>
</dbReference>
<dbReference type="PANTHER" id="PTHR48013:SF25">
    <property type="entry name" value="MAP KINASE KINASE PBS2"/>
    <property type="match status" value="1"/>
</dbReference>
<dbReference type="GO" id="GO:0006606">
    <property type="term" value="P:protein import into nucleus"/>
    <property type="evidence" value="ECO:0007669"/>
    <property type="project" value="EnsemblFungi"/>
</dbReference>
<evidence type="ECO:0000256" key="8">
    <source>
        <dbReference type="ARBA" id="ARBA00038999"/>
    </source>
</evidence>
<evidence type="ECO:0000259" key="11">
    <source>
        <dbReference type="PROSITE" id="PS50011"/>
    </source>
</evidence>
<evidence type="ECO:0000256" key="5">
    <source>
        <dbReference type="ARBA" id="ARBA00022777"/>
    </source>
</evidence>
<dbReference type="Proteomes" id="UP000242875">
    <property type="component" value="Unassembled WGS sequence"/>
</dbReference>
<keyword evidence="4 9" id="KW-0547">Nucleotide-binding</keyword>
<dbReference type="PANTHER" id="PTHR48013">
    <property type="entry name" value="DUAL SPECIFICITY MITOGEN-ACTIVATED PROTEIN KINASE KINASE 5-RELATED"/>
    <property type="match status" value="1"/>
</dbReference>
<feature type="compositionally biased region" description="Pro residues" evidence="10">
    <location>
        <begin position="115"/>
        <end position="125"/>
    </location>
</feature>
<evidence type="ECO:0000256" key="4">
    <source>
        <dbReference type="ARBA" id="ARBA00022741"/>
    </source>
</evidence>
<dbReference type="SMART" id="SM00220">
    <property type="entry name" value="S_TKc"/>
    <property type="match status" value="1"/>
</dbReference>
<comment type="similarity">
    <text evidence="7">Belongs to the protein kinase superfamily. STE Ser/Thr protein kinase family. MAP kinase kinase subfamily.</text>
</comment>
<dbReference type="EMBL" id="MVBO01000014">
    <property type="protein sequence ID" value="OZJ05514.1"/>
    <property type="molecule type" value="Genomic_DNA"/>
</dbReference>
<evidence type="ECO:0000256" key="10">
    <source>
        <dbReference type="SAM" id="MobiDB-lite"/>
    </source>
</evidence>
<organism evidence="12 13">
    <name type="scientific">Bifiguratus adelaidae</name>
    <dbReference type="NCBI Taxonomy" id="1938954"/>
    <lineage>
        <taxon>Eukaryota</taxon>
        <taxon>Fungi</taxon>
        <taxon>Fungi incertae sedis</taxon>
        <taxon>Mucoromycota</taxon>
        <taxon>Mucoromycotina</taxon>
        <taxon>Endogonomycetes</taxon>
        <taxon>Endogonales</taxon>
        <taxon>Endogonales incertae sedis</taxon>
        <taxon>Bifiguratus</taxon>
    </lineage>
</organism>
<keyword evidence="13" id="KW-1185">Reference proteome</keyword>
<evidence type="ECO:0000313" key="13">
    <source>
        <dbReference type="Proteomes" id="UP000242875"/>
    </source>
</evidence>
<dbReference type="GO" id="GO:0031416">
    <property type="term" value="C:NatB complex"/>
    <property type="evidence" value="ECO:0007669"/>
    <property type="project" value="EnsemblFungi"/>
</dbReference>
<keyword evidence="5" id="KW-0418">Kinase</keyword>
<keyword evidence="3" id="KW-0808">Transferase</keyword>
<dbReference type="Gene3D" id="3.30.200.20">
    <property type="entry name" value="Phosphorylase Kinase, domain 1"/>
    <property type="match status" value="1"/>
</dbReference>
<feature type="binding site" evidence="9">
    <location>
        <position position="247"/>
    </location>
    <ligand>
        <name>ATP</name>
        <dbReference type="ChEBI" id="CHEBI:30616"/>
    </ligand>
</feature>
<gene>
    <name evidence="12" type="ORF">BZG36_01881</name>
</gene>
<sequence>MADHGQDTEATTAMTASPDVAEGLSSLSLGEKSTPPLERSSSGDRPAAYTSPPPSSMPPPPILKRSGDSPRNTSSPFPMPSSLPLTEHVDNGSRSKVSFRPPLPVPVPGALRRSPLPPTQSPAPGTPLQRSPVPRPGGGSVIPPTSGRPAGSRPKPNMSLSQLIPNDERAPQNDTPFSNFSKFVDPEGRLNFEGKAVLHADGVNFSNGLSMPMHMDDLEVKEELGKGQYGTVQMVLHKRTNVMMAMKEIRLELDENKLKSILKELDVLHRATSPYIVDFYGAFFIESCVYYCMEYMDAGSLDRLYGIGVPEDVLGKIAVSMLRGLKLLKDELETIHRDVKPTNILMNQNGDVKLCDFGISGQLEKSLAKTNIGCEPYMAPERIESSGTRYSVASDVWSLGLTLLEIATGVYPYGTESIWAQLNKIVHDEPPKLPTQSESGVVWGDNARDFIAVCMQKDAKLRPSYAELLEHPFIVRYADAEVDMKGWAIKATAWKEEQMRAKRTGQPSGSQ</sequence>
<keyword evidence="2" id="KW-0597">Phosphoprotein</keyword>